<protein>
    <recommendedName>
        <fullName evidence="3">HPr kinase/phosphorylase C-terminal domain-containing protein</fullName>
    </recommendedName>
</protein>
<name>A0A3N9P398_9BACL</name>
<dbReference type="InterPro" id="IPR027417">
    <property type="entry name" value="P-loop_NTPase"/>
</dbReference>
<dbReference type="AlphaFoldDB" id="A0A3N9P398"/>
<organism evidence="1 2">
    <name type="scientific">Paenibacillus rhizophilus</name>
    <dbReference type="NCBI Taxonomy" id="1850366"/>
    <lineage>
        <taxon>Bacteria</taxon>
        <taxon>Bacillati</taxon>
        <taxon>Bacillota</taxon>
        <taxon>Bacilli</taxon>
        <taxon>Bacillales</taxon>
        <taxon>Paenibacillaceae</taxon>
        <taxon>Paenibacillus</taxon>
    </lineage>
</organism>
<gene>
    <name evidence="1" type="ORF">EH198_15315</name>
</gene>
<evidence type="ECO:0000313" key="1">
    <source>
        <dbReference type="EMBL" id="RQW10623.1"/>
    </source>
</evidence>
<dbReference type="Gene3D" id="3.40.50.300">
    <property type="entry name" value="P-loop containing nucleotide triphosphate hydrolases"/>
    <property type="match status" value="1"/>
</dbReference>
<dbReference type="Proteomes" id="UP000282529">
    <property type="component" value="Unassembled WGS sequence"/>
</dbReference>
<evidence type="ECO:0008006" key="3">
    <source>
        <dbReference type="Google" id="ProtNLM"/>
    </source>
</evidence>
<comment type="caution">
    <text evidence="1">The sequence shown here is derived from an EMBL/GenBank/DDBJ whole genome shotgun (WGS) entry which is preliminary data.</text>
</comment>
<reference evidence="1 2" key="1">
    <citation type="submission" date="2018-11" db="EMBL/GenBank/DDBJ databases">
        <title>Genome sequence of strain 7197.</title>
        <authorList>
            <person name="Gao J."/>
            <person name="Sun J."/>
        </authorList>
    </citation>
    <scope>NUCLEOTIDE SEQUENCE [LARGE SCALE GENOMIC DNA]</scope>
    <source>
        <strain evidence="1 2">7197</strain>
    </source>
</reference>
<keyword evidence="2" id="KW-1185">Reference proteome</keyword>
<dbReference type="EMBL" id="RQPI01000008">
    <property type="protein sequence ID" value="RQW10623.1"/>
    <property type="molecule type" value="Genomic_DNA"/>
</dbReference>
<dbReference type="RefSeq" id="WP_124696371.1">
    <property type="nucleotide sequence ID" value="NZ_JBHUFE010000010.1"/>
</dbReference>
<proteinExistence type="predicted"/>
<dbReference type="OrthoDB" id="5430844at2"/>
<evidence type="ECO:0000313" key="2">
    <source>
        <dbReference type="Proteomes" id="UP000282529"/>
    </source>
</evidence>
<sequence>MSFPDFRFRYKAFGLNIASNFLLEGLLPADGEPEVYIKEGKVPVDLPGPPDSYGYTLVGTDGFAFRVKDIGTFLVTDGIQIIAERSEGCEPGAHVLFILGTCMGVLLFQRGLLPVHGGALALEGKHIIVTGHSGAGKSTLTAALTKRGCAFLADDIAALQENESGEPWIVPSFPRQKLWRDTAEQIYGSVDSLDRIPGIRDKYHVSMDGGFIEVPQRLDALFELSTHPGSEVIVSEVKGPEKLMVILRNIYRSEFIELMGKQGEHFMRCSALAAAIRVFHIERPENGFTVDEQIKGIIHKLNGIL</sequence>
<accession>A0A3N9P398</accession>
<dbReference type="SUPFAM" id="SSF53795">
    <property type="entry name" value="PEP carboxykinase-like"/>
    <property type="match status" value="1"/>
</dbReference>